<feature type="domain" description="C2H2-type" evidence="8">
    <location>
        <begin position="159"/>
        <end position="186"/>
    </location>
</feature>
<keyword evidence="6" id="KW-0539">Nucleus</keyword>
<evidence type="ECO:0000256" key="6">
    <source>
        <dbReference type="ARBA" id="ARBA00023242"/>
    </source>
</evidence>
<dbReference type="InterPro" id="IPR036236">
    <property type="entry name" value="Znf_C2H2_sf"/>
</dbReference>
<name>A0ABM5JK09_DIAVI</name>
<evidence type="ECO:0000259" key="8">
    <source>
        <dbReference type="PROSITE" id="PS50157"/>
    </source>
</evidence>
<dbReference type="Pfam" id="PF13894">
    <property type="entry name" value="zf-C2H2_4"/>
    <property type="match status" value="1"/>
</dbReference>
<comment type="subcellular location">
    <subcellularLocation>
        <location evidence="1">Nucleus</location>
    </subcellularLocation>
</comment>
<keyword evidence="10" id="KW-1185">Reference proteome</keyword>
<dbReference type="SMART" id="SM00355">
    <property type="entry name" value="ZnF_C2H2"/>
    <property type="match status" value="3"/>
</dbReference>
<dbReference type="Proteomes" id="UP001652700">
    <property type="component" value="Unplaced"/>
</dbReference>
<evidence type="ECO:0000313" key="9">
    <source>
        <dbReference type="EnsemblMetazoa" id="XP_050498274.1"/>
    </source>
</evidence>
<organism evidence="9 10">
    <name type="scientific">Diabrotica virgifera virgifera</name>
    <name type="common">western corn rootworm</name>
    <dbReference type="NCBI Taxonomy" id="50390"/>
    <lineage>
        <taxon>Eukaryota</taxon>
        <taxon>Metazoa</taxon>
        <taxon>Ecdysozoa</taxon>
        <taxon>Arthropoda</taxon>
        <taxon>Hexapoda</taxon>
        <taxon>Insecta</taxon>
        <taxon>Pterygota</taxon>
        <taxon>Neoptera</taxon>
        <taxon>Endopterygota</taxon>
        <taxon>Coleoptera</taxon>
        <taxon>Polyphaga</taxon>
        <taxon>Cucujiformia</taxon>
        <taxon>Chrysomeloidea</taxon>
        <taxon>Chrysomelidae</taxon>
        <taxon>Galerucinae</taxon>
        <taxon>Diabroticina</taxon>
        <taxon>Diabroticites</taxon>
        <taxon>Diabrotica</taxon>
    </lineage>
</organism>
<dbReference type="Pfam" id="PF00096">
    <property type="entry name" value="zf-C2H2"/>
    <property type="match status" value="1"/>
</dbReference>
<dbReference type="SUPFAM" id="SSF57667">
    <property type="entry name" value="beta-beta-alpha zinc fingers"/>
    <property type="match status" value="1"/>
</dbReference>
<keyword evidence="4 7" id="KW-0863">Zinc-finger</keyword>
<dbReference type="EnsemblMetazoa" id="XM_050642317.1">
    <property type="protein sequence ID" value="XP_050498274.1"/>
    <property type="gene ID" value="LOC126879251"/>
</dbReference>
<dbReference type="PROSITE" id="PS50157">
    <property type="entry name" value="ZINC_FINGER_C2H2_2"/>
    <property type="match status" value="2"/>
</dbReference>
<feature type="domain" description="C2H2-type" evidence="8">
    <location>
        <begin position="131"/>
        <end position="158"/>
    </location>
</feature>
<protein>
    <recommendedName>
        <fullName evidence="8">C2H2-type domain-containing protein</fullName>
    </recommendedName>
</protein>
<dbReference type="PANTHER" id="PTHR24394">
    <property type="entry name" value="ZINC FINGER PROTEIN"/>
    <property type="match status" value="1"/>
</dbReference>
<keyword evidence="2" id="KW-0479">Metal-binding</keyword>
<dbReference type="GeneID" id="126879251"/>
<evidence type="ECO:0000256" key="2">
    <source>
        <dbReference type="ARBA" id="ARBA00022723"/>
    </source>
</evidence>
<evidence type="ECO:0000256" key="1">
    <source>
        <dbReference type="ARBA" id="ARBA00004123"/>
    </source>
</evidence>
<evidence type="ECO:0000256" key="4">
    <source>
        <dbReference type="ARBA" id="ARBA00022771"/>
    </source>
</evidence>
<evidence type="ECO:0000313" key="10">
    <source>
        <dbReference type="Proteomes" id="UP001652700"/>
    </source>
</evidence>
<dbReference type="Gene3D" id="3.30.160.60">
    <property type="entry name" value="Classic Zinc Finger"/>
    <property type="match status" value="2"/>
</dbReference>
<sequence>MEINDDDSYKNELSNIKCKIEIKTDDENYEDTPVWIKNEFKQEVLSELDHKVDDSTDKVDNIVDSKIWFDQISTTALVADVKTEEIQEPKVICNELDLNEEHQTSQHGVLQSVVKTKSGKSLATDTRENSYKCETCLKEFSQEGRLKNHLRIHTGEKPFKCDICCKQFSQNGNLKRHMMRHTGEKSYKCEICFKQFCEKVELFKKNSDLHSHFTRNCDKIRLMKCNHAGFKKIPSLYWPFSI</sequence>
<proteinExistence type="predicted"/>
<dbReference type="InterPro" id="IPR013087">
    <property type="entry name" value="Znf_C2H2_type"/>
</dbReference>
<keyword evidence="5" id="KW-0862">Zinc</keyword>
<evidence type="ECO:0000256" key="7">
    <source>
        <dbReference type="PROSITE-ProRule" id="PRU00042"/>
    </source>
</evidence>
<keyword evidence="3" id="KW-0677">Repeat</keyword>
<reference evidence="9" key="1">
    <citation type="submission" date="2025-05" db="UniProtKB">
        <authorList>
            <consortium name="EnsemblMetazoa"/>
        </authorList>
    </citation>
    <scope>IDENTIFICATION</scope>
</reference>
<dbReference type="RefSeq" id="XP_050498274.1">
    <property type="nucleotide sequence ID" value="XM_050642317.1"/>
</dbReference>
<evidence type="ECO:0000256" key="3">
    <source>
        <dbReference type="ARBA" id="ARBA00022737"/>
    </source>
</evidence>
<dbReference type="PROSITE" id="PS00028">
    <property type="entry name" value="ZINC_FINGER_C2H2_1"/>
    <property type="match status" value="2"/>
</dbReference>
<accession>A0ABM5JK09</accession>
<dbReference type="PANTHER" id="PTHR24394:SF44">
    <property type="entry name" value="ZINC FINGER PROTEIN 271-LIKE"/>
    <property type="match status" value="1"/>
</dbReference>
<evidence type="ECO:0000256" key="5">
    <source>
        <dbReference type="ARBA" id="ARBA00022833"/>
    </source>
</evidence>